<keyword evidence="5 7" id="KW-0408">Iron</keyword>
<dbReference type="RefSeq" id="XP_008720283.1">
    <property type="nucleotide sequence ID" value="XM_008722061.1"/>
</dbReference>
<sequence length="527" mass="59564">MLEEILYSLLAKWPLVLVVALVAVCVGNYFNHGLNKYPGHPLAKVTDWWRFYDVWNRRPDITHLALHRKHGDIVRLGPNSLSFANPKALKQIYGLNKGMVKSGFYPVQQAVSNGHRLPSLFSTTDEAYHAQLRRSVNNAFSMSTLVQYEPLVNEVLDKFLSQTEAIYVRTGETCNFAKWLQFLAFDVIGQITYSTPHGFVSKNTDIEGMIAYLARLFSYVAPVGQVPWLDLLFLKNPLILLLDRLGVKLFAFPVTTFAKARMSERLSEVAKNREAGGDPDPNPSGRADLLSMFLKAQADRPEFMTDARVLTMAVSMTFAGSETTAISLSAVFYYLLRNPRCYAKLMAELDSAVSNGTVENRANGAVSWAESQTLPYLDACIKEAFRVHPAAGLPLERIVPKQGMEIDGEWIPGGTIVGCNAWVIHKRPEVFDPNRKYDVDEYVPERWLEVDKEQLKAMDGTLFQFGAGSRTCIGKNISLLEIYKLVPSFLRRFEVEFADPSQDWKLHNAWFVAQRNFNVKFKVRSLE</sequence>
<dbReference type="OrthoDB" id="3934656at2759"/>
<keyword evidence="3 7" id="KW-0479">Metal-binding</keyword>
<evidence type="ECO:0000256" key="8">
    <source>
        <dbReference type="RuleBase" id="RU000461"/>
    </source>
</evidence>
<evidence type="ECO:0000256" key="2">
    <source>
        <dbReference type="ARBA" id="ARBA00010617"/>
    </source>
</evidence>
<feature type="transmembrane region" description="Helical" evidence="9">
    <location>
        <begin position="6"/>
        <end position="30"/>
    </location>
</feature>
<evidence type="ECO:0000256" key="7">
    <source>
        <dbReference type="PIRSR" id="PIRSR602401-1"/>
    </source>
</evidence>
<dbReference type="PANTHER" id="PTHR24305:SF232">
    <property type="entry name" value="P450, PUTATIVE (EUROFUNG)-RELATED"/>
    <property type="match status" value="1"/>
</dbReference>
<dbReference type="Gene3D" id="1.10.630.10">
    <property type="entry name" value="Cytochrome P450"/>
    <property type="match status" value="1"/>
</dbReference>
<keyword evidence="11" id="KW-1185">Reference proteome</keyword>
<reference evidence="10 11" key="1">
    <citation type="submission" date="2013-03" db="EMBL/GenBank/DDBJ databases">
        <title>The Genome Sequence of Phialophora europaea CBS 101466.</title>
        <authorList>
            <consortium name="The Broad Institute Genomics Platform"/>
            <person name="Cuomo C."/>
            <person name="de Hoog S."/>
            <person name="Gorbushina A."/>
            <person name="Walker B."/>
            <person name="Young S.K."/>
            <person name="Zeng Q."/>
            <person name="Gargeya S."/>
            <person name="Fitzgerald M."/>
            <person name="Haas B."/>
            <person name="Abouelleil A."/>
            <person name="Allen A.W."/>
            <person name="Alvarado L."/>
            <person name="Arachchi H.M."/>
            <person name="Berlin A.M."/>
            <person name="Chapman S.B."/>
            <person name="Gainer-Dewar J."/>
            <person name="Goldberg J."/>
            <person name="Griggs A."/>
            <person name="Gujja S."/>
            <person name="Hansen M."/>
            <person name="Howarth C."/>
            <person name="Imamovic A."/>
            <person name="Ireland A."/>
            <person name="Larimer J."/>
            <person name="McCowan C."/>
            <person name="Murphy C."/>
            <person name="Pearson M."/>
            <person name="Poon T.W."/>
            <person name="Priest M."/>
            <person name="Roberts A."/>
            <person name="Saif S."/>
            <person name="Shea T."/>
            <person name="Sisk P."/>
            <person name="Sykes S."/>
            <person name="Wortman J."/>
            <person name="Nusbaum C."/>
            <person name="Birren B."/>
        </authorList>
    </citation>
    <scope>NUCLEOTIDE SEQUENCE [LARGE SCALE GENOMIC DNA]</scope>
    <source>
        <strain evidence="10 11">CBS 101466</strain>
    </source>
</reference>
<organism evidence="10 11">
    <name type="scientific">Cyphellophora europaea (strain CBS 101466)</name>
    <name type="common">Phialophora europaea</name>
    <dbReference type="NCBI Taxonomy" id="1220924"/>
    <lineage>
        <taxon>Eukaryota</taxon>
        <taxon>Fungi</taxon>
        <taxon>Dikarya</taxon>
        <taxon>Ascomycota</taxon>
        <taxon>Pezizomycotina</taxon>
        <taxon>Eurotiomycetes</taxon>
        <taxon>Chaetothyriomycetidae</taxon>
        <taxon>Chaetothyriales</taxon>
        <taxon>Cyphellophoraceae</taxon>
        <taxon>Cyphellophora</taxon>
    </lineage>
</organism>
<dbReference type="EMBL" id="KB822723">
    <property type="protein sequence ID" value="ETN38114.1"/>
    <property type="molecule type" value="Genomic_DNA"/>
</dbReference>
<evidence type="ECO:0000256" key="3">
    <source>
        <dbReference type="ARBA" id="ARBA00022723"/>
    </source>
</evidence>
<dbReference type="InterPro" id="IPR002401">
    <property type="entry name" value="Cyt_P450_E_grp-I"/>
</dbReference>
<keyword evidence="7 8" id="KW-0349">Heme</keyword>
<evidence type="ECO:0000256" key="4">
    <source>
        <dbReference type="ARBA" id="ARBA00023002"/>
    </source>
</evidence>
<dbReference type="InterPro" id="IPR017972">
    <property type="entry name" value="Cyt_P450_CS"/>
</dbReference>
<keyword evidence="9" id="KW-0472">Membrane</keyword>
<dbReference type="Proteomes" id="UP000030752">
    <property type="component" value="Unassembled WGS sequence"/>
</dbReference>
<keyword evidence="4 8" id="KW-0560">Oxidoreductase</keyword>
<dbReference type="STRING" id="1220924.W2RQV9"/>
<accession>W2RQV9</accession>
<dbReference type="GeneID" id="19975077"/>
<dbReference type="Pfam" id="PF00067">
    <property type="entry name" value="p450"/>
    <property type="match status" value="1"/>
</dbReference>
<dbReference type="eggNOG" id="KOG0157">
    <property type="taxonomic scope" value="Eukaryota"/>
</dbReference>
<evidence type="ECO:0000256" key="6">
    <source>
        <dbReference type="ARBA" id="ARBA00023033"/>
    </source>
</evidence>
<dbReference type="PRINTS" id="PR00463">
    <property type="entry name" value="EP450I"/>
</dbReference>
<protein>
    <recommendedName>
        <fullName evidence="12">Cytochrome P450 oxidoreductase</fullName>
    </recommendedName>
</protein>
<dbReference type="InterPro" id="IPR050121">
    <property type="entry name" value="Cytochrome_P450_monoxygenase"/>
</dbReference>
<dbReference type="HOGENOM" id="CLU_001570_14_0_1"/>
<evidence type="ECO:0000313" key="10">
    <source>
        <dbReference type="EMBL" id="ETN38114.1"/>
    </source>
</evidence>
<dbReference type="FunFam" id="1.10.630.10:FF:000050">
    <property type="entry name" value="Cytochrome P450 monooxygenase"/>
    <property type="match status" value="1"/>
</dbReference>
<dbReference type="GO" id="GO:0005506">
    <property type="term" value="F:iron ion binding"/>
    <property type="evidence" value="ECO:0007669"/>
    <property type="project" value="InterPro"/>
</dbReference>
<keyword evidence="9" id="KW-0812">Transmembrane</keyword>
<dbReference type="CDD" id="cd11060">
    <property type="entry name" value="CYP57A1-like"/>
    <property type="match status" value="1"/>
</dbReference>
<dbReference type="AlphaFoldDB" id="W2RQV9"/>
<evidence type="ECO:0000256" key="1">
    <source>
        <dbReference type="ARBA" id="ARBA00001971"/>
    </source>
</evidence>
<evidence type="ECO:0000256" key="5">
    <source>
        <dbReference type="ARBA" id="ARBA00023004"/>
    </source>
</evidence>
<comment type="cofactor">
    <cofactor evidence="1 7">
        <name>heme</name>
        <dbReference type="ChEBI" id="CHEBI:30413"/>
    </cofactor>
</comment>
<comment type="similarity">
    <text evidence="2 8">Belongs to the cytochrome P450 family.</text>
</comment>
<gene>
    <name evidence="10" type="ORF">HMPREF1541_07738</name>
</gene>
<dbReference type="InParanoid" id="W2RQV9"/>
<dbReference type="GO" id="GO:0020037">
    <property type="term" value="F:heme binding"/>
    <property type="evidence" value="ECO:0007669"/>
    <property type="project" value="InterPro"/>
</dbReference>
<proteinExistence type="inferred from homology"/>
<dbReference type="InterPro" id="IPR036396">
    <property type="entry name" value="Cyt_P450_sf"/>
</dbReference>
<dbReference type="InterPro" id="IPR001128">
    <property type="entry name" value="Cyt_P450"/>
</dbReference>
<evidence type="ECO:0008006" key="12">
    <source>
        <dbReference type="Google" id="ProtNLM"/>
    </source>
</evidence>
<dbReference type="GO" id="GO:0016705">
    <property type="term" value="F:oxidoreductase activity, acting on paired donors, with incorporation or reduction of molecular oxygen"/>
    <property type="evidence" value="ECO:0007669"/>
    <property type="project" value="InterPro"/>
</dbReference>
<dbReference type="PROSITE" id="PS00086">
    <property type="entry name" value="CYTOCHROME_P450"/>
    <property type="match status" value="1"/>
</dbReference>
<name>W2RQV9_CYPE1</name>
<dbReference type="SUPFAM" id="SSF48264">
    <property type="entry name" value="Cytochrome P450"/>
    <property type="match status" value="1"/>
</dbReference>
<keyword evidence="9" id="KW-1133">Transmembrane helix</keyword>
<dbReference type="VEuPathDB" id="FungiDB:HMPREF1541_07738"/>
<dbReference type="GO" id="GO:0004497">
    <property type="term" value="F:monooxygenase activity"/>
    <property type="evidence" value="ECO:0007669"/>
    <property type="project" value="UniProtKB-KW"/>
</dbReference>
<evidence type="ECO:0000256" key="9">
    <source>
        <dbReference type="SAM" id="Phobius"/>
    </source>
</evidence>
<feature type="binding site" description="axial binding residue" evidence="7">
    <location>
        <position position="472"/>
    </location>
    <ligand>
        <name>heme</name>
        <dbReference type="ChEBI" id="CHEBI:30413"/>
    </ligand>
    <ligandPart>
        <name>Fe</name>
        <dbReference type="ChEBI" id="CHEBI:18248"/>
    </ligandPart>
</feature>
<evidence type="ECO:0000313" key="11">
    <source>
        <dbReference type="Proteomes" id="UP000030752"/>
    </source>
</evidence>
<dbReference type="PANTHER" id="PTHR24305">
    <property type="entry name" value="CYTOCHROME P450"/>
    <property type="match status" value="1"/>
</dbReference>
<dbReference type="PRINTS" id="PR00385">
    <property type="entry name" value="P450"/>
</dbReference>
<keyword evidence="6 8" id="KW-0503">Monooxygenase</keyword>